<evidence type="ECO:0008006" key="4">
    <source>
        <dbReference type="Google" id="ProtNLM"/>
    </source>
</evidence>
<dbReference type="PANTHER" id="PTHR31865">
    <property type="entry name" value="OSJNBA0071G03.3 PROTEIN"/>
    <property type="match status" value="1"/>
</dbReference>
<feature type="compositionally biased region" description="Polar residues" evidence="1">
    <location>
        <begin position="32"/>
        <end position="41"/>
    </location>
</feature>
<feature type="region of interest" description="Disordered" evidence="1">
    <location>
        <begin position="225"/>
        <end position="249"/>
    </location>
</feature>
<comment type="caution">
    <text evidence="2">The sequence shown here is derived from an EMBL/GenBank/DDBJ whole genome shotgun (WGS) entry which is preliminary data.</text>
</comment>
<protein>
    <recommendedName>
        <fullName evidence="4">Fold protein</fullName>
    </recommendedName>
</protein>
<reference evidence="2 3" key="1">
    <citation type="journal article" date="2019" name="Nat. Plants">
        <title>Stout camphor tree genome fills gaps in understanding of flowering plant genome evolution.</title>
        <authorList>
            <person name="Chaw S.M."/>
            <person name="Liu Y.C."/>
            <person name="Wu Y.W."/>
            <person name="Wang H.Y."/>
            <person name="Lin C.I."/>
            <person name="Wu C.S."/>
            <person name="Ke H.M."/>
            <person name="Chang L.Y."/>
            <person name="Hsu C.Y."/>
            <person name="Yang H.T."/>
            <person name="Sudianto E."/>
            <person name="Hsu M.H."/>
            <person name="Wu K.P."/>
            <person name="Wang L.N."/>
            <person name="Leebens-Mack J.H."/>
            <person name="Tsai I.J."/>
        </authorList>
    </citation>
    <scope>NUCLEOTIDE SEQUENCE [LARGE SCALE GENOMIC DNA]</scope>
    <source>
        <strain evidence="3">cv. Chaw 1501</strain>
        <tissue evidence="2">Young leaves</tissue>
    </source>
</reference>
<dbReference type="Proteomes" id="UP000283530">
    <property type="component" value="Unassembled WGS sequence"/>
</dbReference>
<gene>
    <name evidence="2" type="ORF">CKAN_02446400</name>
</gene>
<dbReference type="EMBL" id="QPKB01000011">
    <property type="protein sequence ID" value="RWR95136.1"/>
    <property type="molecule type" value="Genomic_DNA"/>
</dbReference>
<sequence length="274" mass="30492">MASEETMTIFSSMHEQDDDDDDGDEHDHHHPSSYTMSRLSICTTNSRNSMFDDDDNEEEDEMIMNMSRLYVGHESEVEADGEFSDGKDGKEGSIGSEDFDKETGWFSLPASPYGRIGGVGVDQGIAEREVKEYGSENEGKRGWRRLRERWLERAWEMRKCKAADEEVESISNNPSGESDCAVIARPKRGGKCLCMDIEEVKACRDLGFDLQNEWTLEIPSGISVSSTMDTDSGGNSPISNWRISSAGDDPRDVKARLKVWAQAVALASTYSLSG</sequence>
<feature type="region of interest" description="Disordered" evidence="1">
    <location>
        <begin position="1"/>
        <end position="41"/>
    </location>
</feature>
<dbReference type="OrthoDB" id="786837at2759"/>
<evidence type="ECO:0000256" key="1">
    <source>
        <dbReference type="SAM" id="MobiDB-lite"/>
    </source>
</evidence>
<feature type="compositionally biased region" description="Polar residues" evidence="1">
    <location>
        <begin position="1"/>
        <end position="13"/>
    </location>
</feature>
<organism evidence="2 3">
    <name type="scientific">Cinnamomum micranthum f. kanehirae</name>
    <dbReference type="NCBI Taxonomy" id="337451"/>
    <lineage>
        <taxon>Eukaryota</taxon>
        <taxon>Viridiplantae</taxon>
        <taxon>Streptophyta</taxon>
        <taxon>Embryophyta</taxon>
        <taxon>Tracheophyta</taxon>
        <taxon>Spermatophyta</taxon>
        <taxon>Magnoliopsida</taxon>
        <taxon>Magnoliidae</taxon>
        <taxon>Laurales</taxon>
        <taxon>Lauraceae</taxon>
        <taxon>Cinnamomum</taxon>
    </lineage>
</organism>
<feature type="region of interest" description="Disordered" evidence="1">
    <location>
        <begin position="76"/>
        <end position="102"/>
    </location>
</feature>
<evidence type="ECO:0000313" key="3">
    <source>
        <dbReference type="Proteomes" id="UP000283530"/>
    </source>
</evidence>
<evidence type="ECO:0000313" key="2">
    <source>
        <dbReference type="EMBL" id="RWR95136.1"/>
    </source>
</evidence>
<dbReference type="PANTHER" id="PTHR31865:SF2">
    <property type="entry name" value="OSJNBA0004B13.24 PROTEIN"/>
    <property type="match status" value="1"/>
</dbReference>
<name>A0A3S3N9R6_9MAGN</name>
<feature type="compositionally biased region" description="Polar residues" evidence="1">
    <location>
        <begin position="225"/>
        <end position="243"/>
    </location>
</feature>
<keyword evidence="3" id="KW-1185">Reference proteome</keyword>
<proteinExistence type="predicted"/>
<accession>A0A3S3N9R6</accession>
<dbReference type="AlphaFoldDB" id="A0A3S3N9R6"/>